<evidence type="ECO:0000313" key="21">
    <source>
        <dbReference type="EMBL" id="MDC1853660.1"/>
    </source>
</evidence>
<proteinExistence type="inferred from homology"/>
<dbReference type="EMBL" id="WCTL01000002">
    <property type="protein sequence ID" value="KAB4240187.1"/>
    <property type="molecule type" value="Genomic_DNA"/>
</dbReference>
<dbReference type="Proteomes" id="UP001196342">
    <property type="component" value="Unassembled WGS sequence"/>
</dbReference>
<feature type="transmembrane region" description="Helical" evidence="13">
    <location>
        <begin position="7"/>
        <end position="32"/>
    </location>
</feature>
<dbReference type="GO" id="GO:0005886">
    <property type="term" value="C:plasma membrane"/>
    <property type="evidence" value="ECO:0007669"/>
    <property type="project" value="UniProtKB-SubCell"/>
</dbReference>
<evidence type="ECO:0000256" key="1">
    <source>
        <dbReference type="ARBA" id="ARBA00004429"/>
    </source>
</evidence>
<keyword evidence="11 13" id="KW-0472">Membrane</keyword>
<dbReference type="EMBL" id="WCUA01000003">
    <property type="protein sequence ID" value="KAB4187332.1"/>
    <property type="molecule type" value="Genomic_DNA"/>
</dbReference>
<comment type="similarity">
    <text evidence="2">Belongs to the TrkH potassium transport family.</text>
</comment>
<evidence type="ECO:0000313" key="40">
    <source>
        <dbReference type="Proteomes" id="UP000462376"/>
    </source>
</evidence>
<evidence type="ECO:0000256" key="7">
    <source>
        <dbReference type="ARBA" id="ARBA00022692"/>
    </source>
</evidence>
<dbReference type="EMBL" id="QSEE01000001">
    <property type="protein sequence ID" value="RGZ51557.1"/>
    <property type="molecule type" value="Genomic_DNA"/>
</dbReference>
<feature type="transmembrane region" description="Helical" evidence="13">
    <location>
        <begin position="183"/>
        <end position="204"/>
    </location>
</feature>
<reference evidence="23" key="2">
    <citation type="journal article" date="2018" name="BMC Genomics">
        <title>Whole genome sequencing and function prediction of 133 gut anaerobes isolated from chicken caecum in pure cultures.</title>
        <authorList>
            <person name="Medvecky M."/>
            <person name="Cejkova D."/>
            <person name="Polansky O."/>
            <person name="Karasova D."/>
            <person name="Kubasova T."/>
            <person name="Cizek A."/>
            <person name="Rychlik I."/>
        </authorList>
    </citation>
    <scope>NUCLEOTIDE SEQUENCE</scope>
    <source>
        <strain evidence="23">An67</strain>
    </source>
</reference>
<evidence type="ECO:0000313" key="15">
    <source>
        <dbReference type="EMBL" id="GKH13324.1"/>
    </source>
</evidence>
<feature type="transmembrane region" description="Helical" evidence="13">
    <location>
        <begin position="455"/>
        <end position="475"/>
    </location>
</feature>
<dbReference type="GO" id="GO:0046872">
    <property type="term" value="F:metal ion binding"/>
    <property type="evidence" value="ECO:0007669"/>
    <property type="project" value="UniProtKB-KW"/>
</dbReference>
<dbReference type="RefSeq" id="WP_005835219.1">
    <property type="nucleotide sequence ID" value="NZ_AP019724.1"/>
</dbReference>
<protein>
    <submittedName>
        <fullName evidence="14">Potassium transporter</fullName>
    </submittedName>
    <submittedName>
        <fullName evidence="28">TrkH family potassium uptake protein</fullName>
    </submittedName>
</protein>
<keyword evidence="3" id="KW-0813">Transport</keyword>
<evidence type="ECO:0000313" key="24">
    <source>
        <dbReference type="EMBL" id="RGI72985.1"/>
    </source>
</evidence>
<dbReference type="AlphaFoldDB" id="A0A139KDZ8"/>
<reference evidence="15" key="7">
    <citation type="submission" date="2022-01" db="EMBL/GenBank/DDBJ databases">
        <title>Novel bile acid biosynthetic pathways are enriched in the microbiome of centenarians.</title>
        <authorList>
            <person name="Sato Y."/>
            <person name="Atarashi K."/>
            <person name="Plichta R.D."/>
            <person name="Arai Y."/>
            <person name="Sasajima S."/>
            <person name="Kearney M.S."/>
            <person name="Suda W."/>
            <person name="Takeshita K."/>
            <person name="Sasaki T."/>
            <person name="Okamoto S."/>
            <person name="Skelly N.A."/>
            <person name="Okamura Y."/>
            <person name="Vlamakis H."/>
            <person name="Li Y."/>
            <person name="Tanoue T."/>
            <person name="Takei H."/>
            <person name="Nittono H."/>
            <person name="Narushima S."/>
            <person name="Irie J."/>
            <person name="Itoh H."/>
            <person name="Moriya K."/>
            <person name="Sugiura Y."/>
            <person name="Suematsu M."/>
            <person name="Moritoki N."/>
            <person name="Shibata S."/>
            <person name="Littman R.D."/>
            <person name="Fischbach A.M."/>
            <person name="Uwamino Y."/>
            <person name="Inoue T."/>
            <person name="Honda A."/>
            <person name="Hattori M."/>
            <person name="Murai T."/>
            <person name="Xavier J.R."/>
            <person name="Hirose N."/>
            <person name="Honda K."/>
        </authorList>
    </citation>
    <scope>NUCLEOTIDE SEQUENCE</scope>
    <source>
        <strain evidence="15">CE91-St12</strain>
    </source>
</reference>
<name>A0A139KDZ8_BACUN</name>
<evidence type="ECO:0000256" key="12">
    <source>
        <dbReference type="PIRSR" id="PIRSR006247-1"/>
    </source>
</evidence>
<evidence type="ECO:0000313" key="26">
    <source>
        <dbReference type="EMBL" id="RGZ51557.1"/>
    </source>
</evidence>
<evidence type="ECO:0000313" key="35">
    <source>
        <dbReference type="Proteomes" id="UP000284640"/>
    </source>
</evidence>
<dbReference type="GO" id="GO:0015379">
    <property type="term" value="F:potassium:chloride symporter activity"/>
    <property type="evidence" value="ECO:0007669"/>
    <property type="project" value="InterPro"/>
</dbReference>
<dbReference type="EMBL" id="QRXV01000002">
    <property type="protein sequence ID" value="RGU40982.1"/>
    <property type="molecule type" value="Genomic_DNA"/>
</dbReference>
<evidence type="ECO:0000313" key="39">
    <source>
        <dbReference type="Proteomes" id="UP000442334"/>
    </source>
</evidence>
<evidence type="ECO:0000313" key="41">
    <source>
        <dbReference type="Proteomes" id="UP000466952"/>
    </source>
</evidence>
<dbReference type="Proteomes" id="UP000284022">
    <property type="component" value="Unassembled WGS sequence"/>
</dbReference>
<dbReference type="EMBL" id="QSKL01000013">
    <property type="protein sequence ID" value="RHE58753.1"/>
    <property type="molecule type" value="Genomic_DNA"/>
</dbReference>
<dbReference type="EMBL" id="QSOF01000027">
    <property type="protein sequence ID" value="RGI72985.1"/>
    <property type="molecule type" value="Genomic_DNA"/>
</dbReference>
<evidence type="ECO:0000313" key="14">
    <source>
        <dbReference type="EMBL" id="BBK87203.1"/>
    </source>
</evidence>
<reference evidence="31 32" key="3">
    <citation type="submission" date="2018-08" db="EMBL/GenBank/DDBJ databases">
        <title>A genome reference for cultivated species of the human gut microbiota.</title>
        <authorList>
            <person name="Zou Y."/>
            <person name="Xue W."/>
            <person name="Luo G."/>
        </authorList>
    </citation>
    <scope>NUCLEOTIDE SEQUENCE [LARGE SCALE GENOMIC DNA]</scope>
    <source>
        <strain evidence="25 34">AF17-20</strain>
        <strain evidence="29 35">AM27-46</strain>
        <strain evidence="28 32">AM29-12AC</strain>
        <strain evidence="27 36">AM39-1</strain>
        <strain evidence="26 33">AM50-4</strain>
        <strain evidence="24 31">TM10-17</strain>
    </source>
</reference>
<dbReference type="PIRSF" id="PIRSF006247">
    <property type="entry name" value="TrkH"/>
    <property type="match status" value="1"/>
</dbReference>
<evidence type="ECO:0000313" key="27">
    <source>
        <dbReference type="EMBL" id="RHB72308.1"/>
    </source>
</evidence>
<feature type="transmembrane region" description="Helical" evidence="13">
    <location>
        <begin position="329"/>
        <end position="351"/>
    </location>
</feature>
<evidence type="ECO:0000313" key="42">
    <source>
        <dbReference type="Proteomes" id="UP001196342"/>
    </source>
</evidence>
<sequence>MINFKTIIRIIGILLLLETVMFLVCSGVSFYYRESDMLDFWKAGGITAGVGLLLAALGKGGERQLTRRDGYVLVSFAWVAFSLFGMLPFYIGGYIPDIANAFFETMSGFSSTGATILDDIESLPHGILFWRSMTQWIGGLGIIMFTIAVLPIFGVSGLQVFAAEASGPTHDKVHPRIGITAKWIWSIYAGITALLVGLLMLGGMDWFDSICHAFATTGTGGFSTKQASVAYYNSPYIEYVISIFMFISGINFTLLLLFVNRKFKKFIGNAELKFYFGSVVLFTAVIAIVLYYTSPMGMEESFRKSLFQVISLQTSTGFATDDYMQWTPVLWGLLTIIMLMGACAGSTTGGLKCIRMVILTKVSRNEFKHILHPNAILPVRINKQVISPSIVSTVLAFCFIYISIIVIGTLLMMAMGVGAEESMGCVISSIGNMGPGLGETGPAYSWNALPDAAKWLLSFLMLLGRLELFTVLLLFTPDFWKRN</sequence>
<dbReference type="InterPro" id="IPR003445">
    <property type="entry name" value="Cat_transpt"/>
</dbReference>
<feature type="transmembrane region" description="Helical" evidence="13">
    <location>
        <begin position="70"/>
        <end position="91"/>
    </location>
</feature>
<keyword evidence="12" id="KW-0479">Metal-binding</keyword>
<evidence type="ECO:0000256" key="5">
    <source>
        <dbReference type="ARBA" id="ARBA00022519"/>
    </source>
</evidence>
<feature type="transmembrane region" description="Helical" evidence="13">
    <location>
        <begin position="272"/>
        <end position="292"/>
    </location>
</feature>
<dbReference type="Proteomes" id="UP000283684">
    <property type="component" value="Unassembled WGS sequence"/>
</dbReference>
<evidence type="ECO:0000313" key="32">
    <source>
        <dbReference type="Proteomes" id="UP000283601"/>
    </source>
</evidence>
<evidence type="ECO:0000313" key="23">
    <source>
        <dbReference type="EMBL" id="OUN53763.1"/>
    </source>
</evidence>
<dbReference type="Proteomes" id="UP000284640">
    <property type="component" value="Unassembled WGS sequence"/>
</dbReference>
<evidence type="ECO:0000313" key="31">
    <source>
        <dbReference type="Proteomes" id="UP000263754"/>
    </source>
</evidence>
<dbReference type="Proteomes" id="UP000466952">
    <property type="component" value="Unassembled WGS sequence"/>
</dbReference>
<evidence type="ECO:0000313" key="29">
    <source>
        <dbReference type="EMBL" id="RHE58753.1"/>
    </source>
</evidence>
<feature type="binding site" evidence="12">
    <location>
        <position position="316"/>
    </location>
    <ligand>
        <name>K(+)</name>
        <dbReference type="ChEBI" id="CHEBI:29103"/>
    </ligand>
</feature>
<evidence type="ECO:0000313" key="36">
    <source>
        <dbReference type="Proteomes" id="UP000286114"/>
    </source>
</evidence>
<reference evidence="21" key="8">
    <citation type="submission" date="2022-10" db="EMBL/GenBank/DDBJ databases">
        <title>Human gut microbiome strain richness.</title>
        <authorList>
            <person name="Chen-Liaw A."/>
        </authorList>
    </citation>
    <scope>NUCLEOTIDE SEQUENCE</scope>
    <source>
        <strain evidence="22">1001713st1_F9_1001713B170221_170320</strain>
        <strain evidence="21">BSD2780061687st1_G10_BSD2780061687b_171204</strain>
    </source>
</reference>
<evidence type="ECO:0000256" key="2">
    <source>
        <dbReference type="ARBA" id="ARBA00009137"/>
    </source>
</evidence>
<dbReference type="EMBL" id="JAQNSI010000449">
    <property type="protein sequence ID" value="MDC1902139.1"/>
    <property type="molecule type" value="Genomic_DNA"/>
</dbReference>
<evidence type="ECO:0000256" key="6">
    <source>
        <dbReference type="ARBA" id="ARBA00022538"/>
    </source>
</evidence>
<dbReference type="EMBL" id="QSHA01000008">
    <property type="protein sequence ID" value="RHB72308.1"/>
    <property type="molecule type" value="Genomic_DNA"/>
</dbReference>
<dbReference type="Proteomes" id="UP001214113">
    <property type="component" value="Unassembled WGS sequence"/>
</dbReference>
<evidence type="ECO:0000313" key="16">
    <source>
        <dbReference type="EMBL" id="KAB4187332.1"/>
    </source>
</evidence>
<dbReference type="PANTHER" id="PTHR32024:SF2">
    <property type="entry name" value="TRK SYSTEM POTASSIUM UPTAKE PROTEIN TRKG-RELATED"/>
    <property type="match status" value="1"/>
</dbReference>
<feature type="binding site" evidence="12">
    <location>
        <position position="432"/>
    </location>
    <ligand>
        <name>K(+)</name>
        <dbReference type="ChEBI" id="CHEBI:29103"/>
    </ligand>
</feature>
<evidence type="ECO:0000313" key="34">
    <source>
        <dbReference type="Proteomes" id="UP000284022"/>
    </source>
</evidence>
<reference evidence="30" key="1">
    <citation type="submission" date="2017-04" db="EMBL/GenBank/DDBJ databases">
        <title>Function of individual gut microbiota members based on whole genome sequencing of pure cultures obtained from chicken caecum.</title>
        <authorList>
            <person name="Medvecky M."/>
            <person name="Cejkova D."/>
            <person name="Polansky O."/>
            <person name="Karasova D."/>
            <person name="Kubasova T."/>
            <person name="Cizek A."/>
            <person name="Rychlik I."/>
        </authorList>
    </citation>
    <scope>NUCLEOTIDE SEQUENCE [LARGE SCALE GENOMIC DNA]</scope>
    <source>
        <strain evidence="30">An67</strain>
    </source>
</reference>
<comment type="subcellular location">
    <subcellularLocation>
        <location evidence="1">Cell inner membrane</location>
        <topology evidence="1">Multi-pass membrane protein</topology>
    </subcellularLocation>
</comment>
<reference evidence="20 42" key="6">
    <citation type="submission" date="2020-12" db="EMBL/GenBank/DDBJ databases">
        <title>Microorganisms.</title>
        <authorList>
            <person name="Matos J."/>
            <person name="Faleiro L."/>
            <person name="Duarte I."/>
        </authorList>
    </citation>
    <scope>NUCLEOTIDE SEQUENCE [LARGE SCALE GENOMIC DNA]</scope>
    <source>
        <strain evidence="20 42">PtFD3Pch2</strain>
    </source>
</reference>
<dbReference type="Proteomes" id="UP000196329">
    <property type="component" value="Unassembled WGS sequence"/>
</dbReference>
<evidence type="ECO:0000256" key="9">
    <source>
        <dbReference type="ARBA" id="ARBA00022989"/>
    </source>
</evidence>
<dbReference type="Proteomes" id="UP000286114">
    <property type="component" value="Unassembled WGS sequence"/>
</dbReference>
<feature type="binding site" evidence="12">
    <location>
        <position position="220"/>
    </location>
    <ligand>
        <name>K(+)</name>
        <dbReference type="ChEBI" id="CHEBI:29103"/>
    </ligand>
</feature>
<evidence type="ECO:0000256" key="3">
    <source>
        <dbReference type="ARBA" id="ARBA00022448"/>
    </source>
</evidence>
<feature type="transmembrane region" description="Helical" evidence="13">
    <location>
        <begin position="136"/>
        <end position="162"/>
    </location>
</feature>
<evidence type="ECO:0000313" key="30">
    <source>
        <dbReference type="Proteomes" id="UP000196329"/>
    </source>
</evidence>
<dbReference type="EMBL" id="AP019724">
    <property type="protein sequence ID" value="BBK87203.1"/>
    <property type="molecule type" value="Genomic_DNA"/>
</dbReference>
<feature type="binding site" evidence="12">
    <location>
        <position position="112"/>
    </location>
    <ligand>
        <name>K(+)</name>
        <dbReference type="ChEBI" id="CHEBI:29103"/>
    </ligand>
</feature>
<evidence type="ECO:0000313" key="38">
    <source>
        <dbReference type="Proteomes" id="UP000431575"/>
    </source>
</evidence>
<keyword evidence="7 13" id="KW-0812">Transmembrane</keyword>
<dbReference type="Proteomes" id="UP001222603">
    <property type="component" value="Unassembled WGS sequence"/>
</dbReference>
<dbReference type="Proteomes" id="UP001055048">
    <property type="component" value="Unassembled WGS sequence"/>
</dbReference>
<keyword evidence="9 13" id="KW-1133">Transmembrane helix</keyword>
<organism evidence="28 32">
    <name type="scientific">Bacteroides uniformis</name>
    <dbReference type="NCBI Taxonomy" id="820"/>
    <lineage>
        <taxon>Bacteria</taxon>
        <taxon>Pseudomonadati</taxon>
        <taxon>Bacteroidota</taxon>
        <taxon>Bacteroidia</taxon>
        <taxon>Bacteroidales</taxon>
        <taxon>Bacteroidaceae</taxon>
        <taxon>Bacteroides</taxon>
    </lineage>
</organism>
<feature type="transmembrane region" description="Helical" evidence="13">
    <location>
        <begin position="38"/>
        <end position="58"/>
    </location>
</feature>
<dbReference type="STRING" id="820.ERS852554_03821"/>
<keyword evidence="6" id="KW-0633">Potassium transport</keyword>
<dbReference type="PANTHER" id="PTHR32024">
    <property type="entry name" value="TRK SYSTEM POTASSIUM UPTAKE PROTEIN TRKG-RELATED"/>
    <property type="match status" value="1"/>
</dbReference>
<evidence type="ECO:0000256" key="4">
    <source>
        <dbReference type="ARBA" id="ARBA00022475"/>
    </source>
</evidence>
<evidence type="ECO:0000256" key="8">
    <source>
        <dbReference type="ARBA" id="ARBA00022958"/>
    </source>
</evidence>
<dbReference type="Proteomes" id="UP000462376">
    <property type="component" value="Unassembled WGS sequence"/>
</dbReference>
<gene>
    <name evidence="23" type="ORF">B5G17_12505</name>
    <name evidence="14" type="ORF">Bun01g_15730</name>
    <name evidence="15" type="ORF">CE91St12_15340</name>
    <name evidence="29" type="ORF">DW729_13670</name>
    <name evidence="28" type="ORF">DW758_05270</name>
    <name evidence="27" type="ORF">DW873_11855</name>
    <name evidence="26" type="ORF">DW988_02030</name>
    <name evidence="25" type="ORF">DWW83_02345</name>
    <name evidence="24" type="ORF">DXD90_16495</name>
    <name evidence="18" type="ORF">GAP41_18570</name>
    <name evidence="19" type="ORF">GAP47_03265</name>
    <name evidence="17" type="ORF">GAP55_11345</name>
    <name evidence="16" type="ORF">GAQ34_05015</name>
    <name evidence="20" type="ORF">JQN06_08990</name>
    <name evidence="22" type="ORF">POZ10_16100</name>
    <name evidence="21" type="ORF">POZ22_02475</name>
</gene>
<keyword evidence="10" id="KW-0406">Ion transport</keyword>
<evidence type="ECO:0000313" key="22">
    <source>
        <dbReference type="EMBL" id="MDC1902139.1"/>
    </source>
</evidence>
<dbReference type="KEGG" id="bun:Bun01g_15730"/>
<dbReference type="InterPro" id="IPR004772">
    <property type="entry name" value="TrkH"/>
</dbReference>
<evidence type="ECO:0000256" key="13">
    <source>
        <dbReference type="SAM" id="Phobius"/>
    </source>
</evidence>
<dbReference type="Proteomes" id="UP000442334">
    <property type="component" value="Unassembled WGS sequence"/>
</dbReference>
<evidence type="ECO:0000313" key="28">
    <source>
        <dbReference type="EMBL" id="RHE24866.1"/>
    </source>
</evidence>
<accession>A0A139KDZ8</accession>
<dbReference type="Proteomes" id="UP000320533">
    <property type="component" value="Chromosome"/>
</dbReference>
<keyword evidence="8 12" id="KW-0630">Potassium</keyword>
<reference evidence="14 37" key="5">
    <citation type="submission" date="2019-06" db="EMBL/GenBank/DDBJ databases">
        <title>Complete genome sequence of Bacteroides uniformis NBRC 113350.</title>
        <authorList>
            <person name="Miura T."/>
            <person name="Furukawa M."/>
            <person name="Shimamura M."/>
            <person name="Ohyama Y."/>
            <person name="Yamazoe A."/>
            <person name="Kawasaki H."/>
        </authorList>
    </citation>
    <scope>NUCLEOTIDE SEQUENCE [LARGE SCALE GENOMIC DNA]</scope>
    <source>
        <strain evidence="14 37">NBRC 113350</strain>
    </source>
</reference>
<dbReference type="Proteomes" id="UP000431575">
    <property type="component" value="Unassembled WGS sequence"/>
</dbReference>
<dbReference type="Proteomes" id="UP000263754">
    <property type="component" value="Unassembled WGS sequence"/>
</dbReference>
<evidence type="ECO:0000313" key="37">
    <source>
        <dbReference type="Proteomes" id="UP000320533"/>
    </source>
</evidence>
<evidence type="ECO:0000313" key="17">
    <source>
        <dbReference type="EMBL" id="KAB4212324.1"/>
    </source>
</evidence>
<dbReference type="EMBL" id="NFHS01000006">
    <property type="protein sequence ID" value="OUN53763.1"/>
    <property type="molecule type" value="Genomic_DNA"/>
</dbReference>
<evidence type="ECO:0000313" key="18">
    <source>
        <dbReference type="EMBL" id="KAB4238250.1"/>
    </source>
</evidence>
<dbReference type="EMBL" id="BQNL01000001">
    <property type="protein sequence ID" value="GKH13324.1"/>
    <property type="molecule type" value="Genomic_DNA"/>
</dbReference>
<evidence type="ECO:0000256" key="11">
    <source>
        <dbReference type="ARBA" id="ARBA00023136"/>
    </source>
</evidence>
<dbReference type="EMBL" id="WCTR01000007">
    <property type="protein sequence ID" value="KAB4212324.1"/>
    <property type="molecule type" value="Genomic_DNA"/>
</dbReference>
<evidence type="ECO:0000313" key="33">
    <source>
        <dbReference type="Proteomes" id="UP000283684"/>
    </source>
</evidence>
<keyword evidence="42" id="KW-1185">Reference proteome</keyword>
<dbReference type="EMBL" id="JAQNSB010000002">
    <property type="protein sequence ID" value="MDC1853660.1"/>
    <property type="molecule type" value="Genomic_DNA"/>
</dbReference>
<evidence type="ECO:0000313" key="20">
    <source>
        <dbReference type="EMBL" id="MBT8726300.1"/>
    </source>
</evidence>
<reference evidence="38 39" key="4">
    <citation type="journal article" date="2019" name="Nat. Med.">
        <title>A library of human gut bacterial isolates paired with longitudinal multiomics data enables mechanistic microbiome research.</title>
        <authorList>
            <person name="Poyet M."/>
            <person name="Groussin M."/>
            <person name="Gibbons S.M."/>
            <person name="Avila-Pacheco J."/>
            <person name="Jiang X."/>
            <person name="Kearney S.M."/>
            <person name="Perrotta A.R."/>
            <person name="Berdy B."/>
            <person name="Zhao S."/>
            <person name="Lieberman T.D."/>
            <person name="Swanson P.K."/>
            <person name="Smith M."/>
            <person name="Roesemann S."/>
            <person name="Alexander J.E."/>
            <person name="Rich S.A."/>
            <person name="Livny J."/>
            <person name="Vlamakis H."/>
            <person name="Clish C."/>
            <person name="Bullock K."/>
            <person name="Deik A."/>
            <person name="Scott J."/>
            <person name="Pierce K.A."/>
            <person name="Xavier R.J."/>
            <person name="Alm E.J."/>
        </authorList>
    </citation>
    <scope>NUCLEOTIDE SEQUENCE [LARGE SCALE GENOMIC DNA]</scope>
    <source>
        <strain evidence="17 41">BIOML-A11</strain>
        <strain evidence="16 39">BIOML-A21</strain>
        <strain evidence="19 40">BIOML-A5</strain>
        <strain evidence="18 38">BIOML-A6</strain>
    </source>
</reference>
<feature type="binding site" evidence="12">
    <location>
        <position position="433"/>
    </location>
    <ligand>
        <name>K(+)</name>
        <dbReference type="ChEBI" id="CHEBI:29103"/>
    </ligand>
</feature>
<evidence type="ECO:0000313" key="19">
    <source>
        <dbReference type="EMBL" id="KAB4240187.1"/>
    </source>
</evidence>
<dbReference type="EMBL" id="JAFBJK010000003">
    <property type="protein sequence ID" value="MBT8726300.1"/>
    <property type="molecule type" value="Genomic_DNA"/>
</dbReference>
<keyword evidence="4" id="KW-1003">Cell membrane</keyword>
<dbReference type="EMBL" id="WCTM01000014">
    <property type="protein sequence ID" value="KAB4238250.1"/>
    <property type="molecule type" value="Genomic_DNA"/>
</dbReference>
<dbReference type="Pfam" id="PF02386">
    <property type="entry name" value="TrkH"/>
    <property type="match status" value="1"/>
</dbReference>
<feature type="transmembrane region" description="Helical" evidence="13">
    <location>
        <begin position="390"/>
        <end position="414"/>
    </location>
</feature>
<evidence type="ECO:0000256" key="10">
    <source>
        <dbReference type="ARBA" id="ARBA00023065"/>
    </source>
</evidence>
<keyword evidence="5" id="KW-0997">Cell inner membrane</keyword>
<dbReference type="EMBL" id="QSJZ01000002">
    <property type="protein sequence ID" value="RHE24866.1"/>
    <property type="molecule type" value="Genomic_DNA"/>
</dbReference>
<feature type="transmembrane region" description="Helical" evidence="13">
    <location>
        <begin position="239"/>
        <end position="260"/>
    </location>
</feature>
<evidence type="ECO:0000313" key="25">
    <source>
        <dbReference type="EMBL" id="RGU40982.1"/>
    </source>
</evidence>
<dbReference type="Proteomes" id="UP000283601">
    <property type="component" value="Unassembled WGS sequence"/>
</dbReference>